<dbReference type="InterPro" id="IPR012340">
    <property type="entry name" value="NA-bd_OB-fold"/>
</dbReference>
<name>A0A1H2WEF3_9FLAO</name>
<dbReference type="EMBL" id="FNNJ01000002">
    <property type="protein sequence ID" value="SDW79022.1"/>
    <property type="molecule type" value="Genomic_DNA"/>
</dbReference>
<dbReference type="Pfam" id="PF01588">
    <property type="entry name" value="tRNA_bind"/>
    <property type="match status" value="1"/>
</dbReference>
<feature type="domain" description="TRNA-binding" evidence="4">
    <location>
        <begin position="9"/>
        <end position="113"/>
    </location>
</feature>
<evidence type="ECO:0000313" key="5">
    <source>
        <dbReference type="EMBL" id="SDW79022.1"/>
    </source>
</evidence>
<sequence length="113" mass="12778">MKPEITFEDFQKVDIRIGTIIEVNDFPKARIPAYQLKIDFGTLGIKNSSAQITHLYSKENLIGKQITAVVNFKKKQIANFFSECLVLGIYNSKNEVVLLQADKTEIKNGEQVS</sequence>
<reference evidence="6" key="1">
    <citation type="submission" date="2016-10" db="EMBL/GenBank/DDBJ databases">
        <authorList>
            <person name="Varghese N."/>
            <person name="Submissions S."/>
        </authorList>
    </citation>
    <scope>NUCLEOTIDE SEQUENCE [LARGE SCALE GENOMIC DNA]</scope>
    <source>
        <strain evidence="6">DSM 24956</strain>
    </source>
</reference>
<evidence type="ECO:0000256" key="3">
    <source>
        <dbReference type="PROSITE-ProRule" id="PRU00209"/>
    </source>
</evidence>
<keyword evidence="1 3" id="KW-0820">tRNA-binding</keyword>
<dbReference type="PANTHER" id="PTHR11586:SF37">
    <property type="entry name" value="TRNA-BINDING DOMAIN-CONTAINING PROTEIN"/>
    <property type="match status" value="1"/>
</dbReference>
<dbReference type="InterPro" id="IPR051270">
    <property type="entry name" value="Tyrosine-tRNA_ligase_regulator"/>
</dbReference>
<proteinExistence type="predicted"/>
<gene>
    <name evidence="5" type="ORF">SAMN05444411_102179</name>
</gene>
<dbReference type="SUPFAM" id="SSF50249">
    <property type="entry name" value="Nucleic acid-binding proteins"/>
    <property type="match status" value="1"/>
</dbReference>
<dbReference type="PROSITE" id="PS50886">
    <property type="entry name" value="TRBD"/>
    <property type="match status" value="1"/>
</dbReference>
<keyword evidence="2 3" id="KW-0694">RNA-binding</keyword>
<evidence type="ECO:0000256" key="1">
    <source>
        <dbReference type="ARBA" id="ARBA00022555"/>
    </source>
</evidence>
<dbReference type="NCBIfam" id="NF007494">
    <property type="entry name" value="PRK10089.1-3"/>
    <property type="match status" value="1"/>
</dbReference>
<dbReference type="FunFam" id="2.40.50.140:FF:000165">
    <property type="entry name" value="Chaperone CsaA"/>
    <property type="match status" value="1"/>
</dbReference>
<dbReference type="InterPro" id="IPR008231">
    <property type="entry name" value="CsaA"/>
</dbReference>
<accession>A0A1H2WEF3</accession>
<dbReference type="STRING" id="762486.SAMN05444411_102179"/>
<dbReference type="RefSeq" id="WP_090120907.1">
    <property type="nucleotide sequence ID" value="NZ_FNNJ01000002.1"/>
</dbReference>
<dbReference type="CDD" id="cd02798">
    <property type="entry name" value="tRNA_bind_CsaA"/>
    <property type="match status" value="1"/>
</dbReference>
<dbReference type="Gene3D" id="2.40.50.140">
    <property type="entry name" value="Nucleic acid-binding proteins"/>
    <property type="match status" value="1"/>
</dbReference>
<protein>
    <submittedName>
        <fullName evidence="5">tRNA-binding protein</fullName>
    </submittedName>
</protein>
<dbReference type="NCBIfam" id="TIGR02222">
    <property type="entry name" value="chap_CsaA"/>
    <property type="match status" value="1"/>
</dbReference>
<evidence type="ECO:0000313" key="6">
    <source>
        <dbReference type="Proteomes" id="UP000199595"/>
    </source>
</evidence>
<evidence type="ECO:0000256" key="2">
    <source>
        <dbReference type="ARBA" id="ARBA00022884"/>
    </source>
</evidence>
<organism evidence="5 6">
    <name type="scientific">Lutibacter oricola</name>
    <dbReference type="NCBI Taxonomy" id="762486"/>
    <lineage>
        <taxon>Bacteria</taxon>
        <taxon>Pseudomonadati</taxon>
        <taxon>Bacteroidota</taxon>
        <taxon>Flavobacteriia</taxon>
        <taxon>Flavobacteriales</taxon>
        <taxon>Flavobacteriaceae</taxon>
        <taxon>Lutibacter</taxon>
    </lineage>
</organism>
<evidence type="ECO:0000259" key="4">
    <source>
        <dbReference type="PROSITE" id="PS50886"/>
    </source>
</evidence>
<dbReference type="InterPro" id="IPR002547">
    <property type="entry name" value="tRNA-bd_dom"/>
</dbReference>
<dbReference type="AlphaFoldDB" id="A0A1H2WEF3"/>
<dbReference type="GO" id="GO:0000049">
    <property type="term" value="F:tRNA binding"/>
    <property type="evidence" value="ECO:0007669"/>
    <property type="project" value="UniProtKB-UniRule"/>
</dbReference>
<dbReference type="PANTHER" id="PTHR11586">
    <property type="entry name" value="TRNA-AMINOACYLATION COFACTOR ARC1 FAMILY MEMBER"/>
    <property type="match status" value="1"/>
</dbReference>
<dbReference type="OrthoDB" id="9794564at2"/>
<keyword evidence="6" id="KW-1185">Reference proteome</keyword>
<dbReference type="NCBIfam" id="NF007495">
    <property type="entry name" value="PRK10089.1-4"/>
    <property type="match status" value="1"/>
</dbReference>
<dbReference type="Proteomes" id="UP000199595">
    <property type="component" value="Unassembled WGS sequence"/>
</dbReference>